<organism evidence="8 9">
    <name type="scientific">Winslowiella toletana</name>
    <dbReference type="NCBI Taxonomy" id="92490"/>
    <lineage>
        <taxon>Bacteria</taxon>
        <taxon>Pseudomonadati</taxon>
        <taxon>Pseudomonadota</taxon>
        <taxon>Gammaproteobacteria</taxon>
        <taxon>Enterobacterales</taxon>
        <taxon>Erwiniaceae</taxon>
        <taxon>Winslowiella</taxon>
    </lineage>
</organism>
<evidence type="ECO:0000256" key="3">
    <source>
        <dbReference type="ARBA" id="ARBA00012093"/>
    </source>
</evidence>
<dbReference type="GO" id="GO:0003941">
    <property type="term" value="F:L-serine ammonia-lyase activity"/>
    <property type="evidence" value="ECO:0007669"/>
    <property type="project" value="UniProtKB-EC"/>
</dbReference>
<keyword evidence="9" id="KW-1185">Reference proteome</keyword>
<evidence type="ECO:0000256" key="5">
    <source>
        <dbReference type="ARBA" id="ARBA00023239"/>
    </source>
</evidence>
<evidence type="ECO:0000313" key="9">
    <source>
        <dbReference type="Proteomes" id="UP001195624"/>
    </source>
</evidence>
<comment type="similarity">
    <text evidence="2">Belongs to the serine/threonine dehydratase family.</text>
</comment>
<evidence type="ECO:0000259" key="7">
    <source>
        <dbReference type="Pfam" id="PF00291"/>
    </source>
</evidence>
<comment type="catalytic activity">
    <reaction evidence="6">
        <text>L-serine = pyruvate + NH4(+)</text>
        <dbReference type="Rhea" id="RHEA:19169"/>
        <dbReference type="ChEBI" id="CHEBI:15361"/>
        <dbReference type="ChEBI" id="CHEBI:28938"/>
        <dbReference type="ChEBI" id="CHEBI:33384"/>
        <dbReference type="EC" id="4.3.1.17"/>
    </reaction>
</comment>
<keyword evidence="5 8" id="KW-0456">Lyase</keyword>
<accession>A0ABS4P3Q2</accession>
<dbReference type="Gene3D" id="3.40.50.1100">
    <property type="match status" value="2"/>
</dbReference>
<keyword evidence="4" id="KW-0663">Pyridoxal phosphate</keyword>
<dbReference type="GO" id="GO:0004794">
    <property type="term" value="F:threonine deaminase activity"/>
    <property type="evidence" value="ECO:0007669"/>
    <property type="project" value="UniProtKB-EC"/>
</dbReference>
<evidence type="ECO:0000256" key="6">
    <source>
        <dbReference type="ARBA" id="ARBA00049406"/>
    </source>
</evidence>
<dbReference type="PANTHER" id="PTHR48078">
    <property type="entry name" value="THREONINE DEHYDRATASE, MITOCHONDRIAL-RELATED"/>
    <property type="match status" value="1"/>
</dbReference>
<comment type="cofactor">
    <cofactor evidence="1">
        <name>pyridoxal 5'-phosphate</name>
        <dbReference type="ChEBI" id="CHEBI:597326"/>
    </cofactor>
</comment>
<evidence type="ECO:0000256" key="2">
    <source>
        <dbReference type="ARBA" id="ARBA00010869"/>
    </source>
</evidence>
<evidence type="ECO:0000256" key="4">
    <source>
        <dbReference type="ARBA" id="ARBA00022898"/>
    </source>
</evidence>
<reference evidence="9" key="2">
    <citation type="submission" date="2023-07" db="EMBL/GenBank/DDBJ databases">
        <title>Genome mining of underrepresented organisms for secondary metabolites.</title>
        <authorList>
            <person name="D'Agostino P.M."/>
        </authorList>
    </citation>
    <scope>NUCLEOTIDE SEQUENCE [LARGE SCALE GENOMIC DNA]</scope>
    <source>
        <strain evidence="9">WS4403</strain>
    </source>
</reference>
<dbReference type="Pfam" id="PF00291">
    <property type="entry name" value="PALP"/>
    <property type="match status" value="1"/>
</dbReference>
<evidence type="ECO:0000256" key="1">
    <source>
        <dbReference type="ARBA" id="ARBA00001933"/>
    </source>
</evidence>
<sequence length="274" mass="28799">MESSQPTGSFKLRSAGHICRYYAENGAKAFISSSGGNAGIAVAHSGRNLGLPVTVVVPETTSARAKQLIEQEGARLIVHGKVWSEANDFALSLATDEIIYVHPFDHPLLWEGISTIVDEVISEGVKPDAVIVSVGGGSMLSGIAQGLEQHQLSSIPIYAVETHGTASLNASLKAGKLVRLDNVSGIATTLAANQVCNKAFEVASKLDVKSMLVSDTEALSACRKFLNDHRVLTEPACGVSLSVLYDKKIRFNPADNVLVIVCGGASVTLESITG</sequence>
<comment type="caution">
    <text evidence="8">The sequence shown here is derived from an EMBL/GenBank/DDBJ whole genome shotgun (WGS) entry which is preliminary data.</text>
</comment>
<gene>
    <name evidence="8" type="ORF">J2125_000436</name>
</gene>
<dbReference type="InterPro" id="IPR036052">
    <property type="entry name" value="TrpB-like_PALP_sf"/>
</dbReference>
<proteinExistence type="inferred from homology"/>
<dbReference type="InterPro" id="IPR050147">
    <property type="entry name" value="Ser/Thr_Dehydratase"/>
</dbReference>
<dbReference type="EMBL" id="JAGGMQ010000001">
    <property type="protein sequence ID" value="MBP2167244.1"/>
    <property type="molecule type" value="Genomic_DNA"/>
</dbReference>
<dbReference type="SUPFAM" id="SSF53686">
    <property type="entry name" value="Tryptophan synthase beta subunit-like PLP-dependent enzymes"/>
    <property type="match status" value="1"/>
</dbReference>
<dbReference type="PANTHER" id="PTHR48078:SF2">
    <property type="entry name" value="CATABOLIC L-SERINE_THREONINE DEHYDRATASE"/>
    <property type="match status" value="1"/>
</dbReference>
<dbReference type="EC" id="4.3.1.17" evidence="3"/>
<reference evidence="8 9" key="1">
    <citation type="submission" date="2021-03" db="EMBL/GenBank/DDBJ databases">
        <authorList>
            <person name="D'Agostino P."/>
            <person name="Huntemann M."/>
            <person name="Clum A."/>
            <person name="Spunde A."/>
            <person name="Palaniappan K."/>
            <person name="Ritter S."/>
            <person name="Mikhailova N."/>
            <person name="Chen I.-M."/>
            <person name="Stamatis D."/>
            <person name="Reddy T."/>
            <person name="O'Malley R."/>
            <person name="Daum C."/>
            <person name="Shapiro N."/>
            <person name="Ivanova N."/>
            <person name="Kyrpides N."/>
            <person name="Woyke T."/>
        </authorList>
    </citation>
    <scope>NUCLEOTIDE SEQUENCE [LARGE SCALE GENOMIC DNA]</scope>
    <source>
        <strain evidence="8 9">WS4403</strain>
    </source>
</reference>
<protein>
    <recommendedName>
        <fullName evidence="3">L-serine ammonia-lyase</fullName>
        <ecNumber evidence="3">4.3.1.17</ecNumber>
    </recommendedName>
</protein>
<name>A0ABS4P3Q2_9GAMM</name>
<feature type="domain" description="Tryptophan synthase beta chain-like PALP" evidence="7">
    <location>
        <begin position="1"/>
        <end position="263"/>
    </location>
</feature>
<dbReference type="InterPro" id="IPR001926">
    <property type="entry name" value="TrpB-like_PALP"/>
</dbReference>
<evidence type="ECO:0000313" key="8">
    <source>
        <dbReference type="EMBL" id="MBP2167244.1"/>
    </source>
</evidence>
<dbReference type="Proteomes" id="UP001195624">
    <property type="component" value="Unassembled WGS sequence"/>
</dbReference>